<proteinExistence type="predicted"/>
<reference evidence="2 3" key="2">
    <citation type="submission" date="2024-07" db="EMBL/GenBank/DDBJ databases">
        <authorList>
            <person name="Akdeniz Z."/>
        </authorList>
    </citation>
    <scope>NUCLEOTIDE SEQUENCE [LARGE SCALE GENOMIC DNA]</scope>
</reference>
<gene>
    <name evidence="2" type="ORF">HINF_LOCUS52246</name>
    <name evidence="1" type="ORF">HINF_LOCUS8852</name>
</gene>
<evidence type="ECO:0000313" key="2">
    <source>
        <dbReference type="EMBL" id="CAL6066280.1"/>
    </source>
</evidence>
<dbReference type="Proteomes" id="UP001642409">
    <property type="component" value="Unassembled WGS sequence"/>
</dbReference>
<dbReference type="EMBL" id="CAXDID020000259">
    <property type="protein sequence ID" value="CAL6066280.1"/>
    <property type="molecule type" value="Genomic_DNA"/>
</dbReference>
<keyword evidence="3" id="KW-1185">Reference proteome</keyword>
<name>A0AA86TNK2_9EUKA</name>
<dbReference type="EMBL" id="CATOUU010000217">
    <property type="protein sequence ID" value="CAI9921207.1"/>
    <property type="molecule type" value="Genomic_DNA"/>
</dbReference>
<comment type="caution">
    <text evidence="1">The sequence shown here is derived from an EMBL/GenBank/DDBJ whole genome shotgun (WGS) entry which is preliminary data.</text>
</comment>
<accession>A0AA86TNK2</accession>
<dbReference type="AlphaFoldDB" id="A0AA86TNK2"/>
<protein>
    <submittedName>
        <fullName evidence="2">Hypothetical_protein</fullName>
    </submittedName>
</protein>
<evidence type="ECO:0000313" key="1">
    <source>
        <dbReference type="EMBL" id="CAI9921207.1"/>
    </source>
</evidence>
<organism evidence="1">
    <name type="scientific">Hexamita inflata</name>
    <dbReference type="NCBI Taxonomy" id="28002"/>
    <lineage>
        <taxon>Eukaryota</taxon>
        <taxon>Metamonada</taxon>
        <taxon>Diplomonadida</taxon>
        <taxon>Hexamitidae</taxon>
        <taxon>Hexamitinae</taxon>
        <taxon>Hexamita</taxon>
    </lineage>
</organism>
<evidence type="ECO:0000313" key="3">
    <source>
        <dbReference type="Proteomes" id="UP001642409"/>
    </source>
</evidence>
<reference evidence="1" key="1">
    <citation type="submission" date="2023-06" db="EMBL/GenBank/DDBJ databases">
        <authorList>
            <person name="Kurt Z."/>
        </authorList>
    </citation>
    <scope>NUCLEOTIDE SEQUENCE</scope>
</reference>
<sequence>MTDDIQFKVNALLQREFRKIIQARNQNKAKTEDVTVQDTKSKQIINDTKQTNGISQQDQKQIAQYVQTQDEQQEHLFRKQDEQNQLSKAEQQRTIILQNKFTQIYKTGLHQILGQDCSDKSPQELCQIIQKLNQDQQNTLVIRIIQFVTSVHYSIRQIILLKIILVSDVHRFINRG</sequence>